<dbReference type="InterPro" id="IPR007891">
    <property type="entry name" value="CHASE3"/>
</dbReference>
<dbReference type="Pfam" id="PF07536">
    <property type="entry name" value="HWE_HK"/>
    <property type="match status" value="1"/>
</dbReference>
<sequence length="426" mass="47398">MKRYVDFARGNREFRWTNVVLLGIIVAAMFGLILLAFTTIESERRERLQVSRTNDILLELRDVGRAALNAETGQRGYLITLDRRYLESYLAGREQIEPTLRRMRELIEPGANARQMELLEQIEVLSRARFAELDTSVRLLEQGQLADARRAVLTDEGHEAMERLRRATREMERIELDVLSDATAQTARAEARVLPILGGLFVLMLIAVVSAIRLVARTARAEAEAAQAAALGEARDQADLLARELNHRVKNLFAVILAIVQLSSRDRPEAKPVTDSIAERIRALLTAHEVSQGELDRQVASLTSLVETTLAPYRSTKLTANVEGPEVMLPAKQVTPLGLVLHELTTNAVKYGAWSSGGSIDVSWQTMGSEVQLIWREHGVTIESEPERRGFGSMLMTSAARQFGGTLDREFLPDGVEVRITLPLGS</sequence>
<keyword evidence="3" id="KW-0597">Phosphoprotein</keyword>
<feature type="transmembrane region" description="Helical" evidence="8">
    <location>
        <begin position="193"/>
        <end position="216"/>
    </location>
</feature>
<evidence type="ECO:0000256" key="2">
    <source>
        <dbReference type="ARBA" id="ARBA00012438"/>
    </source>
</evidence>
<keyword evidence="8" id="KW-0472">Membrane</keyword>
<keyword evidence="8" id="KW-1133">Transmembrane helix</keyword>
<dbReference type="Pfam" id="PF05227">
    <property type="entry name" value="CHASE3"/>
    <property type="match status" value="1"/>
</dbReference>
<keyword evidence="7" id="KW-0067">ATP-binding</keyword>
<evidence type="ECO:0000256" key="1">
    <source>
        <dbReference type="ARBA" id="ARBA00000085"/>
    </source>
</evidence>
<dbReference type="Gene3D" id="3.30.565.10">
    <property type="entry name" value="Histidine kinase-like ATPase, C-terminal domain"/>
    <property type="match status" value="1"/>
</dbReference>
<feature type="transmembrane region" description="Helical" evidence="8">
    <location>
        <begin position="20"/>
        <end position="40"/>
    </location>
</feature>
<evidence type="ECO:0000256" key="5">
    <source>
        <dbReference type="ARBA" id="ARBA00022741"/>
    </source>
</evidence>
<name>A0ABY5SYX2_9SPHN</name>
<evidence type="ECO:0000256" key="4">
    <source>
        <dbReference type="ARBA" id="ARBA00022679"/>
    </source>
</evidence>
<dbReference type="EC" id="2.7.13.3" evidence="2"/>
<dbReference type="SUPFAM" id="SSF55874">
    <property type="entry name" value="ATPase domain of HSP90 chaperone/DNA topoisomerase II/histidine kinase"/>
    <property type="match status" value="1"/>
</dbReference>
<protein>
    <recommendedName>
        <fullName evidence="2">histidine kinase</fullName>
        <ecNumber evidence="2">2.7.13.3</ecNumber>
    </recommendedName>
</protein>
<reference evidence="10" key="1">
    <citation type="submission" date="2022-02" db="EMBL/GenBank/DDBJ databases">
        <title>Qipengyuania spongiae sp. nov., isolated from marine sponge.</title>
        <authorList>
            <person name="Li Z."/>
            <person name="Zhang M."/>
        </authorList>
    </citation>
    <scope>NUCLEOTIDE SEQUENCE</scope>
    <source>
        <strain evidence="10">PHS-Z21</strain>
    </source>
</reference>
<dbReference type="Proteomes" id="UP001065265">
    <property type="component" value="Chromosome"/>
</dbReference>
<evidence type="ECO:0000256" key="6">
    <source>
        <dbReference type="ARBA" id="ARBA00022777"/>
    </source>
</evidence>
<keyword evidence="4" id="KW-0808">Transferase</keyword>
<dbReference type="CDD" id="cd19410">
    <property type="entry name" value="HK9-like_sensor"/>
    <property type="match status" value="1"/>
</dbReference>
<dbReference type="PANTHER" id="PTHR41523:SF8">
    <property type="entry name" value="ETHYLENE RESPONSE SENSOR PROTEIN"/>
    <property type="match status" value="1"/>
</dbReference>
<accession>A0ABY5SYX2</accession>
<keyword evidence="8" id="KW-0812">Transmembrane</keyword>
<dbReference type="EMBL" id="CP092471">
    <property type="protein sequence ID" value="UVI39727.1"/>
    <property type="molecule type" value="Genomic_DNA"/>
</dbReference>
<evidence type="ECO:0000256" key="7">
    <source>
        <dbReference type="ARBA" id="ARBA00022840"/>
    </source>
</evidence>
<evidence type="ECO:0000256" key="8">
    <source>
        <dbReference type="SAM" id="Phobius"/>
    </source>
</evidence>
<gene>
    <name evidence="10" type="ORF">L1F33_01830</name>
</gene>
<evidence type="ECO:0000313" key="10">
    <source>
        <dbReference type="EMBL" id="UVI39727.1"/>
    </source>
</evidence>
<keyword evidence="11" id="KW-1185">Reference proteome</keyword>
<organism evidence="10 11">
    <name type="scientific">Qipengyuania spongiae</name>
    <dbReference type="NCBI Taxonomy" id="2909673"/>
    <lineage>
        <taxon>Bacteria</taxon>
        <taxon>Pseudomonadati</taxon>
        <taxon>Pseudomonadota</taxon>
        <taxon>Alphaproteobacteria</taxon>
        <taxon>Sphingomonadales</taxon>
        <taxon>Erythrobacteraceae</taxon>
        <taxon>Qipengyuania</taxon>
    </lineage>
</organism>
<dbReference type="PANTHER" id="PTHR41523">
    <property type="entry name" value="TWO-COMPONENT SYSTEM SENSOR PROTEIN"/>
    <property type="match status" value="1"/>
</dbReference>
<feature type="domain" description="Signal transduction histidine kinase HWE region" evidence="9">
    <location>
        <begin position="244"/>
        <end position="326"/>
    </location>
</feature>
<dbReference type="InterPro" id="IPR036890">
    <property type="entry name" value="HATPase_C_sf"/>
</dbReference>
<evidence type="ECO:0000313" key="11">
    <source>
        <dbReference type="Proteomes" id="UP001065265"/>
    </source>
</evidence>
<evidence type="ECO:0000259" key="9">
    <source>
        <dbReference type="SMART" id="SM00911"/>
    </source>
</evidence>
<comment type="catalytic activity">
    <reaction evidence="1">
        <text>ATP + protein L-histidine = ADP + protein N-phospho-L-histidine.</text>
        <dbReference type="EC" id="2.7.13.3"/>
    </reaction>
</comment>
<proteinExistence type="predicted"/>
<keyword evidence="5" id="KW-0547">Nucleotide-binding</keyword>
<dbReference type="SMART" id="SM00911">
    <property type="entry name" value="HWE_HK"/>
    <property type="match status" value="1"/>
</dbReference>
<evidence type="ECO:0000256" key="3">
    <source>
        <dbReference type="ARBA" id="ARBA00022553"/>
    </source>
</evidence>
<dbReference type="InterPro" id="IPR011102">
    <property type="entry name" value="Sig_transdc_His_kinase_HWE"/>
</dbReference>
<keyword evidence="6" id="KW-0418">Kinase</keyword>
<dbReference type="RefSeq" id="WP_265559370.1">
    <property type="nucleotide sequence ID" value="NZ_CP092471.1"/>
</dbReference>